<evidence type="ECO:0000256" key="1">
    <source>
        <dbReference type="SAM" id="Phobius"/>
    </source>
</evidence>
<sequence>MRRSAEMQGSSAARLLLLSCCVCAAAGYPFRTPLDLDVTPRVTVLNSGLQGCRRFQSSAVSSSTMLLEADSERLLVGARGAVFALNASDISASSALTVSVCLCLCLCCFVSCTSAALSLTLPQLHLHNAGTF</sequence>
<dbReference type="GO" id="GO:0007399">
    <property type="term" value="P:nervous system development"/>
    <property type="evidence" value="ECO:0007669"/>
    <property type="project" value="UniProtKB-ARBA"/>
</dbReference>
<proteinExistence type="predicted"/>
<evidence type="ECO:0000313" key="4">
    <source>
        <dbReference type="Proteomes" id="UP000314294"/>
    </source>
</evidence>
<keyword evidence="1" id="KW-0812">Transmembrane</keyword>
<feature type="signal peptide" evidence="2">
    <location>
        <begin position="1"/>
        <end position="27"/>
    </location>
</feature>
<dbReference type="EMBL" id="SRLO01000578">
    <property type="protein sequence ID" value="TNN51549.1"/>
    <property type="molecule type" value="Genomic_DNA"/>
</dbReference>
<feature type="chain" id="PRO_5021353781" evidence="2">
    <location>
        <begin position="28"/>
        <end position="132"/>
    </location>
</feature>
<comment type="caution">
    <text evidence="3">The sequence shown here is derived from an EMBL/GenBank/DDBJ whole genome shotgun (WGS) entry which is preliminary data.</text>
</comment>
<keyword evidence="1" id="KW-1133">Transmembrane helix</keyword>
<accession>A0A4Z2GDW9</accession>
<dbReference type="InterPro" id="IPR036352">
    <property type="entry name" value="Semap_dom_sf"/>
</dbReference>
<evidence type="ECO:0000256" key="2">
    <source>
        <dbReference type="SAM" id="SignalP"/>
    </source>
</evidence>
<evidence type="ECO:0000313" key="3">
    <source>
        <dbReference type="EMBL" id="TNN51549.1"/>
    </source>
</evidence>
<dbReference type="Proteomes" id="UP000314294">
    <property type="component" value="Unassembled WGS sequence"/>
</dbReference>
<protein>
    <submittedName>
        <fullName evidence="3">Semaphorin-4G</fullName>
    </submittedName>
</protein>
<name>A0A4Z2GDW9_9TELE</name>
<reference evidence="3 4" key="1">
    <citation type="submission" date="2019-03" db="EMBL/GenBank/DDBJ databases">
        <title>First draft genome of Liparis tanakae, snailfish: a comprehensive survey of snailfish specific genes.</title>
        <authorList>
            <person name="Kim W."/>
            <person name="Song I."/>
            <person name="Jeong J.-H."/>
            <person name="Kim D."/>
            <person name="Kim S."/>
            <person name="Ryu S."/>
            <person name="Song J.Y."/>
            <person name="Lee S.K."/>
        </authorList>
    </citation>
    <scope>NUCLEOTIDE SEQUENCE [LARGE SCALE GENOMIC DNA]</scope>
    <source>
        <tissue evidence="3">Muscle</tissue>
    </source>
</reference>
<keyword evidence="4" id="KW-1185">Reference proteome</keyword>
<dbReference type="AlphaFoldDB" id="A0A4Z2GDW9"/>
<feature type="transmembrane region" description="Helical" evidence="1">
    <location>
        <begin position="95"/>
        <end position="117"/>
    </location>
</feature>
<keyword evidence="1" id="KW-0472">Membrane</keyword>
<organism evidence="3 4">
    <name type="scientific">Liparis tanakae</name>
    <name type="common">Tanaka's snailfish</name>
    <dbReference type="NCBI Taxonomy" id="230148"/>
    <lineage>
        <taxon>Eukaryota</taxon>
        <taxon>Metazoa</taxon>
        <taxon>Chordata</taxon>
        <taxon>Craniata</taxon>
        <taxon>Vertebrata</taxon>
        <taxon>Euteleostomi</taxon>
        <taxon>Actinopterygii</taxon>
        <taxon>Neopterygii</taxon>
        <taxon>Teleostei</taxon>
        <taxon>Neoteleostei</taxon>
        <taxon>Acanthomorphata</taxon>
        <taxon>Eupercaria</taxon>
        <taxon>Perciformes</taxon>
        <taxon>Cottioidei</taxon>
        <taxon>Cottales</taxon>
        <taxon>Liparidae</taxon>
        <taxon>Liparis</taxon>
    </lineage>
</organism>
<dbReference type="SUPFAM" id="SSF101912">
    <property type="entry name" value="Sema domain"/>
    <property type="match status" value="1"/>
</dbReference>
<gene>
    <name evidence="3" type="primary">SEMA4G_1</name>
    <name evidence="3" type="ORF">EYF80_038238</name>
</gene>
<keyword evidence="2" id="KW-0732">Signal</keyword>
<dbReference type="OrthoDB" id="9934005at2759"/>